<gene>
    <name evidence="2" type="ORF">SMN809_LOCUS64875</name>
</gene>
<feature type="non-terminal residue" evidence="2">
    <location>
        <position position="1"/>
    </location>
</feature>
<reference evidence="2" key="1">
    <citation type="submission" date="2021-02" db="EMBL/GenBank/DDBJ databases">
        <authorList>
            <person name="Nowell W R."/>
        </authorList>
    </citation>
    <scope>NUCLEOTIDE SEQUENCE</scope>
</reference>
<sequence>GTHFHNQLMYAMSKLIGYDHTHSTTYHPQSNRMIEKLNATFVPQIAKLQDKENNNWDEFLSPVVFAYNTGTHSTTQYSPFQLLYGREPRLPTDGKLSSFTFR</sequence>
<dbReference type="GO" id="GO:0015074">
    <property type="term" value="P:DNA integration"/>
    <property type="evidence" value="ECO:0007669"/>
    <property type="project" value="InterPro"/>
</dbReference>
<dbReference type="PROSITE" id="PS50994">
    <property type="entry name" value="INTEGRASE"/>
    <property type="match status" value="1"/>
</dbReference>
<dbReference type="InterPro" id="IPR036397">
    <property type="entry name" value="RNaseH_sf"/>
</dbReference>
<protein>
    <recommendedName>
        <fullName evidence="1">Integrase catalytic domain-containing protein</fullName>
    </recommendedName>
</protein>
<evidence type="ECO:0000313" key="2">
    <source>
        <dbReference type="EMBL" id="CAF5164730.1"/>
    </source>
</evidence>
<dbReference type="PANTHER" id="PTHR37984">
    <property type="entry name" value="PROTEIN CBG26694"/>
    <property type="match status" value="1"/>
</dbReference>
<name>A0A8S3GQG3_9BILA</name>
<organism evidence="2 3">
    <name type="scientific">Rotaria magnacalcarata</name>
    <dbReference type="NCBI Taxonomy" id="392030"/>
    <lineage>
        <taxon>Eukaryota</taxon>
        <taxon>Metazoa</taxon>
        <taxon>Spiralia</taxon>
        <taxon>Gnathifera</taxon>
        <taxon>Rotifera</taxon>
        <taxon>Eurotatoria</taxon>
        <taxon>Bdelloidea</taxon>
        <taxon>Philodinida</taxon>
        <taxon>Philodinidae</taxon>
        <taxon>Rotaria</taxon>
    </lineage>
</organism>
<dbReference type="InterPro" id="IPR050951">
    <property type="entry name" value="Retrovirus_Pol_polyprotein"/>
</dbReference>
<dbReference type="Proteomes" id="UP000676336">
    <property type="component" value="Unassembled WGS sequence"/>
</dbReference>
<proteinExistence type="predicted"/>
<evidence type="ECO:0000259" key="1">
    <source>
        <dbReference type="PROSITE" id="PS50994"/>
    </source>
</evidence>
<dbReference type="InterPro" id="IPR012337">
    <property type="entry name" value="RNaseH-like_sf"/>
</dbReference>
<accession>A0A8S3GQG3</accession>
<dbReference type="PANTHER" id="PTHR37984:SF15">
    <property type="entry name" value="INTEGRASE CATALYTIC DOMAIN-CONTAINING PROTEIN"/>
    <property type="match status" value="1"/>
</dbReference>
<dbReference type="EMBL" id="CAJOBI010299564">
    <property type="protein sequence ID" value="CAF5164730.1"/>
    <property type="molecule type" value="Genomic_DNA"/>
</dbReference>
<dbReference type="InterPro" id="IPR001584">
    <property type="entry name" value="Integrase_cat-core"/>
</dbReference>
<dbReference type="SUPFAM" id="SSF53098">
    <property type="entry name" value="Ribonuclease H-like"/>
    <property type="match status" value="1"/>
</dbReference>
<comment type="caution">
    <text evidence="2">The sequence shown here is derived from an EMBL/GenBank/DDBJ whole genome shotgun (WGS) entry which is preliminary data.</text>
</comment>
<dbReference type="AlphaFoldDB" id="A0A8S3GQG3"/>
<dbReference type="GO" id="GO:0003676">
    <property type="term" value="F:nucleic acid binding"/>
    <property type="evidence" value="ECO:0007669"/>
    <property type="project" value="InterPro"/>
</dbReference>
<evidence type="ECO:0000313" key="3">
    <source>
        <dbReference type="Proteomes" id="UP000676336"/>
    </source>
</evidence>
<dbReference type="Gene3D" id="3.30.420.10">
    <property type="entry name" value="Ribonuclease H-like superfamily/Ribonuclease H"/>
    <property type="match status" value="1"/>
</dbReference>
<feature type="domain" description="Integrase catalytic" evidence="1">
    <location>
        <begin position="1"/>
        <end position="87"/>
    </location>
</feature>